<dbReference type="Proteomes" id="UP000194003">
    <property type="component" value="Unassembled WGS sequence"/>
</dbReference>
<dbReference type="InterPro" id="IPR013815">
    <property type="entry name" value="ATP_grasp_subdomain_1"/>
</dbReference>
<dbReference type="Pfam" id="PF15632">
    <property type="entry name" value="ATPgrasp_Ter"/>
    <property type="match status" value="1"/>
</dbReference>
<evidence type="ECO:0000313" key="3">
    <source>
        <dbReference type="EMBL" id="OSM07117.1"/>
    </source>
</evidence>
<organism evidence="3 4">
    <name type="scientific">Magnetofaba australis IT-1</name>
    <dbReference type="NCBI Taxonomy" id="1434232"/>
    <lineage>
        <taxon>Bacteria</taxon>
        <taxon>Pseudomonadati</taxon>
        <taxon>Pseudomonadota</taxon>
        <taxon>Magnetococcia</taxon>
        <taxon>Magnetococcales</taxon>
        <taxon>Magnetococcaceae</taxon>
        <taxon>Magnetofaba</taxon>
    </lineage>
</organism>
<dbReference type="Gene3D" id="3.30.470.20">
    <property type="entry name" value="ATP-grasp fold, B domain"/>
    <property type="match status" value="1"/>
</dbReference>
<dbReference type="AlphaFoldDB" id="A0A1Y2K9E8"/>
<keyword evidence="1" id="KW-0067">ATP-binding</keyword>
<proteinExistence type="predicted"/>
<evidence type="ECO:0000256" key="1">
    <source>
        <dbReference type="PROSITE-ProRule" id="PRU00409"/>
    </source>
</evidence>
<dbReference type="GO" id="GO:0018169">
    <property type="term" value="F:ribosomal S6-glutamic acid ligase activity"/>
    <property type="evidence" value="ECO:0007669"/>
    <property type="project" value="TreeGrafter"/>
</dbReference>
<protein>
    <submittedName>
        <fullName evidence="3">Putative ATP-grasp enzyme-like protein</fullName>
    </submittedName>
</protein>
<dbReference type="GO" id="GO:0009432">
    <property type="term" value="P:SOS response"/>
    <property type="evidence" value="ECO:0007669"/>
    <property type="project" value="TreeGrafter"/>
</dbReference>
<dbReference type="Gene3D" id="3.30.1490.20">
    <property type="entry name" value="ATP-grasp fold, A domain"/>
    <property type="match status" value="1"/>
</dbReference>
<evidence type="ECO:0000259" key="2">
    <source>
        <dbReference type="PROSITE" id="PS50975"/>
    </source>
</evidence>
<dbReference type="RefSeq" id="WP_085441073.1">
    <property type="nucleotide sequence ID" value="NZ_LVJN01000015.1"/>
</dbReference>
<sequence length="376" mass="41341">MTTPAATLFISDHAPRHAQVMIHQYRAHGYRVVGASARASDSFFHHLDARIPAALDYDDDPDPQLWLQRLAAHGVDAIVPVSIAASRYFSRHAQAFLDAGVGLLLPPHETWAMLHDKQQSADFADSVGVRTPRTVAVRQADAGARIAEAGLSYPVVVKTIQEGGAKFVRYAHSAEQAHDIIAEFAQRNPMAVARGVIAQEYIDGQGCGYFALARDGEILSEFCHLRIRENPPSGGVSASCESYAHPKLIAAGRKLVQGSRYSGVCMCEFKYMPAEDEFCLIEINPKFWGSMLLSVSCGVNFPLNYVRAALGQPIPATPYDAGRRVQFVASDLATALRHRHRVGDVVSDLLDPAVTKDSFFLGISWYLRYMLGLFRR</sequence>
<dbReference type="GO" id="GO:0005737">
    <property type="term" value="C:cytoplasm"/>
    <property type="evidence" value="ECO:0007669"/>
    <property type="project" value="TreeGrafter"/>
</dbReference>
<dbReference type="OrthoDB" id="9765608at2"/>
<keyword evidence="4" id="KW-1185">Reference proteome</keyword>
<dbReference type="PANTHER" id="PTHR21621:SF0">
    <property type="entry name" value="BETA-CITRYLGLUTAMATE SYNTHASE B-RELATED"/>
    <property type="match status" value="1"/>
</dbReference>
<keyword evidence="1" id="KW-0547">Nucleotide-binding</keyword>
<dbReference type="PROSITE" id="PS50975">
    <property type="entry name" value="ATP_GRASP"/>
    <property type="match status" value="1"/>
</dbReference>
<dbReference type="STRING" id="1434232.MAIT1_03971"/>
<feature type="domain" description="ATP-grasp" evidence="2">
    <location>
        <begin position="121"/>
        <end position="310"/>
    </location>
</feature>
<reference evidence="3 4" key="1">
    <citation type="journal article" date="2016" name="BMC Genomics">
        <title>Combined genomic and structural analyses of a cultured magnetotactic bacterium reveals its niche adaptation to a dynamic environment.</title>
        <authorList>
            <person name="Araujo A.C."/>
            <person name="Morillo V."/>
            <person name="Cypriano J."/>
            <person name="Teixeira L.C."/>
            <person name="Leao P."/>
            <person name="Lyra S."/>
            <person name="Almeida L.G."/>
            <person name="Bazylinski D.A."/>
            <person name="Vasconcellos A.T."/>
            <person name="Abreu F."/>
            <person name="Lins U."/>
        </authorList>
    </citation>
    <scope>NUCLEOTIDE SEQUENCE [LARGE SCALE GENOMIC DNA]</scope>
    <source>
        <strain evidence="3 4">IT-1</strain>
    </source>
</reference>
<comment type="caution">
    <text evidence="3">The sequence shown here is derived from an EMBL/GenBank/DDBJ whole genome shotgun (WGS) entry which is preliminary data.</text>
</comment>
<dbReference type="EMBL" id="LVJN01000015">
    <property type="protein sequence ID" value="OSM07117.1"/>
    <property type="molecule type" value="Genomic_DNA"/>
</dbReference>
<dbReference type="SUPFAM" id="SSF56059">
    <property type="entry name" value="Glutathione synthetase ATP-binding domain-like"/>
    <property type="match status" value="1"/>
</dbReference>
<name>A0A1Y2K9E8_9PROT</name>
<dbReference type="GO" id="GO:0005524">
    <property type="term" value="F:ATP binding"/>
    <property type="evidence" value="ECO:0007669"/>
    <property type="project" value="UniProtKB-UniRule"/>
</dbReference>
<dbReference type="PANTHER" id="PTHR21621">
    <property type="entry name" value="RIBOSOMAL PROTEIN S6 MODIFICATION PROTEIN"/>
    <property type="match status" value="1"/>
</dbReference>
<accession>A0A1Y2K9E8</accession>
<gene>
    <name evidence="3" type="ORF">MAIT1_03971</name>
</gene>
<evidence type="ECO:0000313" key="4">
    <source>
        <dbReference type="Proteomes" id="UP000194003"/>
    </source>
</evidence>
<dbReference type="GO" id="GO:0046872">
    <property type="term" value="F:metal ion binding"/>
    <property type="evidence" value="ECO:0007669"/>
    <property type="project" value="InterPro"/>
</dbReference>
<dbReference type="InterPro" id="IPR011761">
    <property type="entry name" value="ATP-grasp"/>
</dbReference>